<sequence>MQSLHIVAIVALVVATIIAIVV</sequence>
<keyword evidence="1" id="KW-1133">Transmembrane helix</keyword>
<keyword evidence="1" id="KW-0472">Membrane</keyword>
<organism evidence="2">
    <name type="scientific">Human immunodeficiency virus type 1</name>
    <name type="common">HIV-1</name>
    <dbReference type="NCBI Taxonomy" id="11676"/>
    <lineage>
        <taxon>Viruses</taxon>
        <taxon>Riboviria</taxon>
        <taxon>Pararnavirae</taxon>
        <taxon>Artverviricota</taxon>
        <taxon>Revtraviricetes</taxon>
        <taxon>Ortervirales</taxon>
        <taxon>Retroviridae</taxon>
        <taxon>Orthoretrovirinae</taxon>
        <taxon>Lentivirus</taxon>
        <taxon>Lentivirus humimdef1</taxon>
    </lineage>
</organism>
<gene>
    <name evidence="2" type="primary">vpu</name>
</gene>
<proteinExistence type="predicted"/>
<name>Q900A6_HV1</name>
<evidence type="ECO:0000256" key="1">
    <source>
        <dbReference type="SAM" id="Phobius"/>
    </source>
</evidence>
<keyword evidence="1" id="KW-0812">Transmembrane</keyword>
<dbReference type="EMBL" id="AY006090">
    <property type="protein sequence ID" value="AAG32140.1"/>
    <property type="molecule type" value="Genomic_DNA"/>
</dbReference>
<evidence type="ECO:0000313" key="2">
    <source>
        <dbReference type="EMBL" id="AAG32140.1"/>
    </source>
</evidence>
<accession>Q900A6</accession>
<reference evidence="2" key="1">
    <citation type="journal article" date="2000" name="J. Virol.">
        <title>Characterization of three nef-defective HIV-1 strains associated with long term nonprogression.</title>
        <authorList>
            <person name="Rhodes D.I."/>
            <person name="Ashton L."/>
            <person name="Solomon A."/>
            <person name="Carr A."/>
            <person name="Cooper D."/>
            <person name="Kaldor J."/>
            <person name="Deacon N."/>
        </authorList>
    </citation>
    <scope>NUCLEOTIDE SEQUENCE</scope>
</reference>
<feature type="transmembrane region" description="Helical" evidence="1">
    <location>
        <begin position="6"/>
        <end position="21"/>
    </location>
</feature>
<protein>
    <submittedName>
        <fullName evidence="2">Truncated vpu protein</fullName>
    </submittedName>
</protein>
<organismHost>
    <name type="scientific">Homo sapiens</name>
    <name type="common">Human</name>
    <dbReference type="NCBI Taxonomy" id="9606"/>
</organismHost>